<organism evidence="4 5">
    <name type="scientific">Coilia grayii</name>
    <name type="common">Gray's grenadier anchovy</name>
    <dbReference type="NCBI Taxonomy" id="363190"/>
    <lineage>
        <taxon>Eukaryota</taxon>
        <taxon>Metazoa</taxon>
        <taxon>Chordata</taxon>
        <taxon>Craniata</taxon>
        <taxon>Vertebrata</taxon>
        <taxon>Euteleostomi</taxon>
        <taxon>Actinopterygii</taxon>
        <taxon>Neopterygii</taxon>
        <taxon>Teleostei</taxon>
        <taxon>Clupei</taxon>
        <taxon>Clupeiformes</taxon>
        <taxon>Clupeoidei</taxon>
        <taxon>Engraulidae</taxon>
        <taxon>Coilinae</taxon>
        <taxon>Coilia</taxon>
    </lineage>
</organism>
<feature type="signal peptide" evidence="2">
    <location>
        <begin position="1"/>
        <end position="20"/>
    </location>
</feature>
<proteinExistence type="inferred from homology"/>
<dbReference type="Proteomes" id="UP001591681">
    <property type="component" value="Unassembled WGS sequence"/>
</dbReference>
<dbReference type="SUPFAM" id="SSF54403">
    <property type="entry name" value="Cystatin/monellin"/>
    <property type="match status" value="1"/>
</dbReference>
<feature type="domain" description="Cystatin" evidence="3">
    <location>
        <begin position="35"/>
        <end position="136"/>
    </location>
</feature>
<keyword evidence="5" id="KW-1185">Reference proteome</keyword>
<protein>
    <recommendedName>
        <fullName evidence="3">Cystatin domain-containing protein</fullName>
    </recommendedName>
</protein>
<accession>A0ABD1KLA9</accession>
<dbReference type="PANTHER" id="PTHR46186:SF13">
    <property type="entry name" value="SI:BUSM1-57F23.1"/>
    <property type="match status" value="1"/>
</dbReference>
<comment type="similarity">
    <text evidence="1">Belongs to the cystatin family.</text>
</comment>
<dbReference type="Gene3D" id="3.10.450.10">
    <property type="match status" value="1"/>
</dbReference>
<dbReference type="InterPro" id="IPR046350">
    <property type="entry name" value="Cystatin_sf"/>
</dbReference>
<dbReference type="EMBL" id="JBHFQA010000004">
    <property type="protein sequence ID" value="KAL2099917.1"/>
    <property type="molecule type" value="Genomic_DNA"/>
</dbReference>
<dbReference type="AlphaFoldDB" id="A0ABD1KLA9"/>
<sequence>MALHVIVLLSMISVFEMALGDQPVDEPLISIRNVQLLGGWNPISPEAPEIQAAAKKAVDQFNLESKAKKYFRLLEVSSAETQVTNMINYKITATIGKTKCRKVENPDLETCEMAKKRLQCEFHVQYNPRNEEFTVMDPCKRLERRPSTSSVDTSV</sequence>
<evidence type="ECO:0000313" key="4">
    <source>
        <dbReference type="EMBL" id="KAL2099917.1"/>
    </source>
</evidence>
<feature type="chain" id="PRO_5044760009" description="Cystatin domain-containing protein" evidence="2">
    <location>
        <begin position="21"/>
        <end position="155"/>
    </location>
</feature>
<dbReference type="CDD" id="cd00042">
    <property type="entry name" value="CY"/>
    <property type="match status" value="1"/>
</dbReference>
<dbReference type="InterPro" id="IPR000010">
    <property type="entry name" value="Cystatin_dom"/>
</dbReference>
<evidence type="ECO:0000259" key="3">
    <source>
        <dbReference type="SMART" id="SM00043"/>
    </source>
</evidence>
<evidence type="ECO:0000256" key="2">
    <source>
        <dbReference type="SAM" id="SignalP"/>
    </source>
</evidence>
<gene>
    <name evidence="4" type="ORF">ACEWY4_004311</name>
</gene>
<reference evidence="4 5" key="1">
    <citation type="submission" date="2024-09" db="EMBL/GenBank/DDBJ databases">
        <title>A chromosome-level genome assembly of Gray's grenadier anchovy, Coilia grayii.</title>
        <authorList>
            <person name="Fu Z."/>
        </authorList>
    </citation>
    <scope>NUCLEOTIDE SEQUENCE [LARGE SCALE GENOMIC DNA]</scope>
    <source>
        <strain evidence="4">G4</strain>
        <tissue evidence="4">Muscle</tissue>
    </source>
</reference>
<dbReference type="SMART" id="SM00043">
    <property type="entry name" value="CY"/>
    <property type="match status" value="1"/>
</dbReference>
<keyword evidence="2" id="KW-0732">Signal</keyword>
<comment type="caution">
    <text evidence="4">The sequence shown here is derived from an EMBL/GenBank/DDBJ whole genome shotgun (WGS) entry which is preliminary data.</text>
</comment>
<name>A0ABD1KLA9_9TELE</name>
<dbReference type="PANTHER" id="PTHR46186">
    <property type="entry name" value="CYSTATIN"/>
    <property type="match status" value="1"/>
</dbReference>
<evidence type="ECO:0000313" key="5">
    <source>
        <dbReference type="Proteomes" id="UP001591681"/>
    </source>
</evidence>
<dbReference type="Pfam" id="PF00031">
    <property type="entry name" value="Cystatin"/>
    <property type="match status" value="1"/>
</dbReference>
<evidence type="ECO:0000256" key="1">
    <source>
        <dbReference type="ARBA" id="ARBA00009403"/>
    </source>
</evidence>